<dbReference type="STRING" id="1603606.DSOUD_1550"/>
<evidence type="ECO:0000313" key="2">
    <source>
        <dbReference type="Proteomes" id="UP000057158"/>
    </source>
</evidence>
<dbReference type="RefSeq" id="WP_053550447.1">
    <property type="nucleotide sequence ID" value="NZ_CP010802.1"/>
</dbReference>
<evidence type="ECO:0000313" key="1">
    <source>
        <dbReference type="EMBL" id="ALC16329.1"/>
    </source>
</evidence>
<gene>
    <name evidence="1" type="ORF">DSOUD_1550</name>
</gene>
<sequence length="71" mass="8233">MYFREGENCYRFSGTNRIAVLVDCAIYYRVVAGACEFARQAIYILGWDVDSRIRLRRGEDGDQETLGQFLD</sequence>
<dbReference type="AlphaFoldDB" id="A0A0M3QFJ3"/>
<accession>A0A0M3QFJ3</accession>
<reference evidence="1 2" key="1">
    <citation type="submission" date="2015-07" db="EMBL/GenBank/DDBJ databases">
        <title>Isolation and Genomic Characterization of a Novel Halophilic Metal-Reducing Deltaproteobacterium from the Deep Subsurface.</title>
        <authorList>
            <person name="Badalamenti J.P."/>
            <person name="Summers Z.M."/>
            <person name="Gralnick J.A."/>
            <person name="Bond D.R."/>
        </authorList>
    </citation>
    <scope>NUCLEOTIDE SEQUENCE [LARGE SCALE GENOMIC DNA]</scope>
    <source>
        <strain evidence="1 2">WTL</strain>
    </source>
</reference>
<name>A0A0M3QFJ3_9BACT</name>
<dbReference type="EMBL" id="CP010802">
    <property type="protein sequence ID" value="ALC16329.1"/>
    <property type="molecule type" value="Genomic_DNA"/>
</dbReference>
<proteinExistence type="predicted"/>
<keyword evidence="2" id="KW-1185">Reference proteome</keyword>
<organism evidence="1 2">
    <name type="scientific">Desulfuromonas soudanensis</name>
    <dbReference type="NCBI Taxonomy" id="1603606"/>
    <lineage>
        <taxon>Bacteria</taxon>
        <taxon>Pseudomonadati</taxon>
        <taxon>Thermodesulfobacteriota</taxon>
        <taxon>Desulfuromonadia</taxon>
        <taxon>Desulfuromonadales</taxon>
        <taxon>Desulfuromonadaceae</taxon>
        <taxon>Desulfuromonas</taxon>
    </lineage>
</organism>
<dbReference type="OrthoDB" id="8828485at2"/>
<protein>
    <submittedName>
        <fullName evidence="1">Uncharacterized protein</fullName>
    </submittedName>
</protein>
<dbReference type="KEGG" id="des:DSOUD_1550"/>
<dbReference type="Proteomes" id="UP000057158">
    <property type="component" value="Chromosome"/>
</dbReference>
<dbReference type="PATRIC" id="fig|1603606.3.peg.1688"/>